<proteinExistence type="predicted"/>
<dbReference type="Proteomes" id="UP000028782">
    <property type="component" value="Chromosome"/>
</dbReference>
<gene>
    <name evidence="1" type="ORF">O987_06370</name>
</gene>
<sequence length="108" mass="11880">MSDAATAAPKAGRQMGFNQMMVRGRVEETRRHGNTSYTRVLCPAADEYSRPQTLEIRSKSRLGQKGDTITQLCVVGGYTRKAFRATDKETGETAMVTPVDHTVDAVED</sequence>
<protein>
    <submittedName>
        <fullName evidence="1">Single-stranded DNA-binding protein</fullName>
    </submittedName>
</protein>
<name>A0A076PQ09_COMTE</name>
<evidence type="ECO:0000313" key="1">
    <source>
        <dbReference type="EMBL" id="AIJ45432.1"/>
    </source>
</evidence>
<organism evidence="1 2">
    <name type="scientific">Comamonas testosteroni TK102</name>
    <dbReference type="NCBI Taxonomy" id="1392005"/>
    <lineage>
        <taxon>Bacteria</taxon>
        <taxon>Pseudomonadati</taxon>
        <taxon>Pseudomonadota</taxon>
        <taxon>Betaproteobacteria</taxon>
        <taxon>Burkholderiales</taxon>
        <taxon>Comamonadaceae</taxon>
        <taxon>Comamonas</taxon>
    </lineage>
</organism>
<reference evidence="1 2" key="1">
    <citation type="journal article" date="2014" name="Genome Announc.">
        <title>Complete Genome Sequence of Polychlorinated Biphenyl Degrader Comamonas testosteroni TK102 (NBRC 109938).</title>
        <authorList>
            <person name="Fukuda K."/>
            <person name="Hosoyama A."/>
            <person name="Tsuchikane K."/>
            <person name="Ohji S."/>
            <person name="Yamazoe A."/>
            <person name="Fujita N."/>
            <person name="Shintani M."/>
            <person name="Kimbara K."/>
        </authorList>
    </citation>
    <scope>NUCLEOTIDE SEQUENCE [LARGE SCALE GENOMIC DNA]</scope>
    <source>
        <strain evidence="1">TK102</strain>
    </source>
</reference>
<dbReference type="AlphaFoldDB" id="A0A076PQ09"/>
<evidence type="ECO:0000313" key="2">
    <source>
        <dbReference type="Proteomes" id="UP000028782"/>
    </source>
</evidence>
<dbReference type="RefSeq" id="WP_043371172.1">
    <property type="nucleotide sequence ID" value="NZ_CP006704.1"/>
</dbReference>
<dbReference type="KEGG" id="ctes:O987_06370"/>
<keyword evidence="1" id="KW-0238">DNA-binding</keyword>
<dbReference type="GO" id="GO:0003677">
    <property type="term" value="F:DNA binding"/>
    <property type="evidence" value="ECO:0007669"/>
    <property type="project" value="UniProtKB-KW"/>
</dbReference>
<dbReference type="EMBL" id="CP006704">
    <property type="protein sequence ID" value="AIJ45432.1"/>
    <property type="molecule type" value="Genomic_DNA"/>
</dbReference>
<dbReference type="HOGENOM" id="CLU_174103_0_0_4"/>
<accession>A0A076PQ09</accession>